<feature type="domain" description="Cell envelope-related transcriptional attenuator" evidence="3">
    <location>
        <begin position="95"/>
        <end position="243"/>
    </location>
</feature>
<dbReference type="PANTHER" id="PTHR33392">
    <property type="entry name" value="POLYISOPRENYL-TEICHOIC ACID--PEPTIDOGLYCAN TEICHOIC ACID TRANSFERASE TAGU"/>
    <property type="match status" value="1"/>
</dbReference>
<keyword evidence="2" id="KW-0472">Membrane</keyword>
<dbReference type="EMBL" id="SWFM01000001">
    <property type="protein sequence ID" value="TKD72029.1"/>
    <property type="molecule type" value="Genomic_DNA"/>
</dbReference>
<protein>
    <submittedName>
        <fullName evidence="4">LytR family transcriptional regulator</fullName>
    </submittedName>
</protein>
<accession>A0A4U1MKR6</accession>
<dbReference type="InterPro" id="IPR004474">
    <property type="entry name" value="LytR_CpsA_psr"/>
</dbReference>
<dbReference type="Pfam" id="PF03816">
    <property type="entry name" value="LytR_cpsA_psr"/>
    <property type="match status" value="1"/>
</dbReference>
<dbReference type="RefSeq" id="WP_136945880.1">
    <property type="nucleotide sequence ID" value="NZ_SWFM01000001.1"/>
</dbReference>
<dbReference type="AlphaFoldDB" id="A0A4U1MKR6"/>
<organism evidence="4 5">
    <name type="scientific">Guptibacillus hwajinpoensis</name>
    <dbReference type="NCBI Taxonomy" id="208199"/>
    <lineage>
        <taxon>Bacteria</taxon>
        <taxon>Bacillati</taxon>
        <taxon>Bacillota</taxon>
        <taxon>Bacilli</taxon>
        <taxon>Bacillales</taxon>
        <taxon>Guptibacillaceae</taxon>
        <taxon>Guptibacillus</taxon>
    </lineage>
</organism>
<dbReference type="NCBIfam" id="TIGR00350">
    <property type="entry name" value="lytR_cpsA_psr"/>
    <property type="match status" value="1"/>
</dbReference>
<keyword evidence="2" id="KW-1133">Transmembrane helix</keyword>
<evidence type="ECO:0000259" key="3">
    <source>
        <dbReference type="Pfam" id="PF03816"/>
    </source>
</evidence>
<gene>
    <name evidence="4" type="ORF">FBF83_04305</name>
</gene>
<evidence type="ECO:0000313" key="5">
    <source>
        <dbReference type="Proteomes" id="UP000310541"/>
    </source>
</evidence>
<dbReference type="PANTHER" id="PTHR33392:SF3">
    <property type="entry name" value="POLYISOPRENYL-TEICHOIC ACID--PEPTIDOGLYCAN TEICHOIC ACID TRANSFERASE TAGT"/>
    <property type="match status" value="1"/>
</dbReference>
<proteinExistence type="inferred from homology"/>
<name>A0A4U1MKR6_9BACL</name>
<dbReference type="InterPro" id="IPR050922">
    <property type="entry name" value="LytR/CpsA/Psr_CW_biosynth"/>
</dbReference>
<keyword evidence="2" id="KW-0812">Transmembrane</keyword>
<dbReference type="OrthoDB" id="27330at2"/>
<dbReference type="Proteomes" id="UP000310541">
    <property type="component" value="Unassembled WGS sequence"/>
</dbReference>
<sequence>MSEEITSNRQSRYKPKKKRSLLRITLFILLFTIVGIAGYGGYLYYKVSSVSDQSMMQPTRGNQSDLRNSAVDMGKDHFSVLLLGVDDTKDSSNGRSDAIMVATFNQDDKSMKLLSIPRDSYVEIPGRGMDKITHAHAYGGIDLTLKTVEGLLGIPIDQVVRVNFKAFKTVIDELGGIDITIKEQLIADQLYKESKGKIDLEVGEQTLNGKEALAFARTRKADSDLKRGQRQMEVITAAIDKVSSLSSVPKYGDVVDRIGENLTMSFTFREALGLYPFISKLDSIEQLQLTGYDYQPGSTYYFQLDNQSLTTAKTELQSHLNLTDQMVEQNDQMNAMDDQETETTP</sequence>
<comment type="caution">
    <text evidence="4">The sequence shown here is derived from an EMBL/GenBank/DDBJ whole genome shotgun (WGS) entry which is preliminary data.</text>
</comment>
<dbReference type="Gene3D" id="3.30.420.590">
    <property type="match status" value="1"/>
</dbReference>
<dbReference type="GO" id="GO:0071555">
    <property type="term" value="P:cell wall organization"/>
    <property type="evidence" value="ECO:0007669"/>
    <property type="project" value="UniProtKB-KW"/>
</dbReference>
<dbReference type="Gene3D" id="3.40.630.190">
    <property type="entry name" value="LCP protein"/>
    <property type="match status" value="1"/>
</dbReference>
<reference evidence="4 5" key="1">
    <citation type="submission" date="2019-04" db="EMBL/GenBank/DDBJ databases">
        <title>Genome sequence of Bacillus hwajinpoensis strain Y2.</title>
        <authorList>
            <person name="Fair J.L."/>
            <person name="Maclea K.S."/>
        </authorList>
    </citation>
    <scope>NUCLEOTIDE SEQUENCE [LARGE SCALE GENOMIC DNA]</scope>
    <source>
        <strain evidence="4 5">Y2</strain>
    </source>
</reference>
<comment type="similarity">
    <text evidence="1">Belongs to the LytR/CpsA/Psr (LCP) family.</text>
</comment>
<evidence type="ECO:0000256" key="2">
    <source>
        <dbReference type="SAM" id="Phobius"/>
    </source>
</evidence>
<feature type="transmembrane region" description="Helical" evidence="2">
    <location>
        <begin position="21"/>
        <end position="45"/>
    </location>
</feature>
<evidence type="ECO:0000313" key="4">
    <source>
        <dbReference type="EMBL" id="TKD72029.1"/>
    </source>
</evidence>
<evidence type="ECO:0000256" key="1">
    <source>
        <dbReference type="ARBA" id="ARBA00006068"/>
    </source>
</evidence>